<organism evidence="2 3">
    <name type="scientific">Forsythia ovata</name>
    <dbReference type="NCBI Taxonomy" id="205694"/>
    <lineage>
        <taxon>Eukaryota</taxon>
        <taxon>Viridiplantae</taxon>
        <taxon>Streptophyta</taxon>
        <taxon>Embryophyta</taxon>
        <taxon>Tracheophyta</taxon>
        <taxon>Spermatophyta</taxon>
        <taxon>Magnoliopsida</taxon>
        <taxon>eudicotyledons</taxon>
        <taxon>Gunneridae</taxon>
        <taxon>Pentapetalae</taxon>
        <taxon>asterids</taxon>
        <taxon>lamiids</taxon>
        <taxon>Lamiales</taxon>
        <taxon>Oleaceae</taxon>
        <taxon>Forsythieae</taxon>
        <taxon>Forsythia</taxon>
    </lineage>
</organism>
<evidence type="ECO:0000313" key="2">
    <source>
        <dbReference type="EMBL" id="KAL2489546.1"/>
    </source>
</evidence>
<accession>A0ABD1RMB0</accession>
<dbReference type="AlphaFoldDB" id="A0ABD1RMB0"/>
<dbReference type="Proteomes" id="UP001604277">
    <property type="component" value="Unassembled WGS sequence"/>
</dbReference>
<evidence type="ECO:0000256" key="1">
    <source>
        <dbReference type="SAM" id="MobiDB-lite"/>
    </source>
</evidence>
<comment type="caution">
    <text evidence="2">The sequence shown here is derived from an EMBL/GenBank/DDBJ whole genome shotgun (WGS) entry which is preliminary data.</text>
</comment>
<reference evidence="3" key="1">
    <citation type="submission" date="2024-07" db="EMBL/GenBank/DDBJ databases">
        <title>Two chromosome-level genome assemblies of Korean endemic species Abeliophyllum distichum and Forsythia ovata (Oleaceae).</title>
        <authorList>
            <person name="Jang H."/>
        </authorList>
    </citation>
    <scope>NUCLEOTIDE SEQUENCE [LARGE SCALE GENOMIC DNA]</scope>
</reference>
<gene>
    <name evidence="2" type="ORF">Fot_42838</name>
</gene>
<sequence length="139" mass="15419">MSGRTRERPRIDHLDAPLQETVEEQQSPLQFASLQQFAILQDKMSTIIDTLQRMTAPPPTTEIPPTAGIPPTAEVPSVAKIPPTVEIPPAVEIPPSETTQTHEMTSTSRCSIPTNWESILNEKFDEAIARRKNRGQPIT</sequence>
<keyword evidence="3" id="KW-1185">Reference proteome</keyword>
<feature type="compositionally biased region" description="Polar residues" evidence="1">
    <location>
        <begin position="96"/>
        <end position="110"/>
    </location>
</feature>
<feature type="region of interest" description="Disordered" evidence="1">
    <location>
        <begin position="1"/>
        <end position="26"/>
    </location>
</feature>
<evidence type="ECO:0000313" key="3">
    <source>
        <dbReference type="Proteomes" id="UP001604277"/>
    </source>
</evidence>
<feature type="compositionally biased region" description="Basic and acidic residues" evidence="1">
    <location>
        <begin position="1"/>
        <end position="15"/>
    </location>
</feature>
<dbReference type="EMBL" id="JBFOLJ010000012">
    <property type="protein sequence ID" value="KAL2489546.1"/>
    <property type="molecule type" value="Genomic_DNA"/>
</dbReference>
<protein>
    <submittedName>
        <fullName evidence="2">Uncharacterized protein</fullName>
    </submittedName>
</protein>
<feature type="region of interest" description="Disordered" evidence="1">
    <location>
        <begin position="87"/>
        <end position="110"/>
    </location>
</feature>
<name>A0ABD1RMB0_9LAMI</name>
<proteinExistence type="predicted"/>